<feature type="transmembrane region" description="Helical" evidence="2">
    <location>
        <begin position="67"/>
        <end position="86"/>
    </location>
</feature>
<reference evidence="3 4" key="1">
    <citation type="submission" date="2019-07" db="EMBL/GenBank/DDBJ databases">
        <title>Whole genome shotgun sequence of Frigoribacterium faeni NBRC 103066.</title>
        <authorList>
            <person name="Hosoyama A."/>
            <person name="Uohara A."/>
            <person name="Ohji S."/>
            <person name="Ichikawa N."/>
        </authorList>
    </citation>
    <scope>NUCLEOTIDE SEQUENCE [LARGE SCALE GENOMIC DNA]</scope>
    <source>
        <strain evidence="3 4">NBRC 103066</strain>
    </source>
</reference>
<feature type="transmembrane region" description="Helical" evidence="2">
    <location>
        <begin position="93"/>
        <end position="116"/>
    </location>
</feature>
<feature type="transmembrane region" description="Helical" evidence="2">
    <location>
        <begin position="42"/>
        <end position="61"/>
    </location>
</feature>
<evidence type="ECO:0000313" key="4">
    <source>
        <dbReference type="Proteomes" id="UP000321154"/>
    </source>
</evidence>
<keyword evidence="4" id="KW-1185">Reference proteome</keyword>
<protein>
    <submittedName>
        <fullName evidence="3">Uncharacterized protein</fullName>
    </submittedName>
</protein>
<keyword evidence="2" id="KW-0472">Membrane</keyword>
<feature type="region of interest" description="Disordered" evidence="1">
    <location>
        <begin position="1"/>
        <end position="34"/>
    </location>
</feature>
<accession>A0ABQ0UMQ4</accession>
<organism evidence="3 4">
    <name type="scientific">Frigoribacterium faeni</name>
    <dbReference type="NCBI Taxonomy" id="145483"/>
    <lineage>
        <taxon>Bacteria</taxon>
        <taxon>Bacillati</taxon>
        <taxon>Actinomycetota</taxon>
        <taxon>Actinomycetes</taxon>
        <taxon>Micrococcales</taxon>
        <taxon>Microbacteriaceae</taxon>
        <taxon>Frigoribacterium</taxon>
    </lineage>
</organism>
<name>A0ABQ0UMQ4_9MICO</name>
<dbReference type="EMBL" id="BJUV01000008">
    <property type="protein sequence ID" value="GEK82768.1"/>
    <property type="molecule type" value="Genomic_DNA"/>
</dbReference>
<evidence type="ECO:0000313" key="3">
    <source>
        <dbReference type="EMBL" id="GEK82768.1"/>
    </source>
</evidence>
<comment type="caution">
    <text evidence="3">The sequence shown here is derived from an EMBL/GenBank/DDBJ whole genome shotgun (WGS) entry which is preliminary data.</text>
</comment>
<sequence>MESPDGTPPDAERGATVPNEDPLDPTRMRDQPALRTSTGTEWIVIGLVLAGISIAVLLFQDHATSDVVAGAVLSLFVAMVVVRFTVHPRRPRVVTLAVLLALIPIVTIAELLALIVL</sequence>
<dbReference type="Proteomes" id="UP000321154">
    <property type="component" value="Unassembled WGS sequence"/>
</dbReference>
<keyword evidence="2" id="KW-0812">Transmembrane</keyword>
<evidence type="ECO:0000256" key="2">
    <source>
        <dbReference type="SAM" id="Phobius"/>
    </source>
</evidence>
<keyword evidence="2" id="KW-1133">Transmembrane helix</keyword>
<evidence type="ECO:0000256" key="1">
    <source>
        <dbReference type="SAM" id="MobiDB-lite"/>
    </source>
</evidence>
<gene>
    <name evidence="3" type="ORF">FFA01_10770</name>
</gene>
<proteinExistence type="predicted"/>